<sequence length="1444" mass="152936">MLVEVGDGSMAEDSVEALLGLCEKLDLDEQVKEKEGESEGAVEPGAADSNGHLTGEEAARIGVEGAAAIEPVPEVDGAADASEGSRPPAQIKSWSDFNAVCAHTFGEQQSFGSFSDFLANQPDLPPQSSGPVEMASDVDFFEWGGMGSELLAEGGMGFKTSQPEPPAVAVVEEALPEIDERPPETGATTTHEEVAPPQAPAEQDFGIGQEVQTWSELPAEEGQAAVADAGIEDPYPGWYYDYQACEWRQVEGYGAVAAVTEYAGYDGGYVEHHHLQGIPEANVFQPEESQTPVPEDGTVAGEVDLGQSQSWGTQSAATQTVADEYPGWKWDYVAQAWVQVPDYNEAWTSSSTTQSQDHIGQQSWYGQPEQLSQTYSEKPVASNEQQQAQGFSGYGNDGANVMGNGHASQSANPVSTGPVYAKETRQWEGDLAHNSAAGGGASSFYSPQMNGEQGWGAPAFSQPEQFVSQSLPSVPYASSYNYGADGGHSGYAQQPWNNPSPFGQYQQQYTNPTASPPKNVQEAMRTCVGRPPISVSAFGFGGRFIFMKHRDPVTLHTSNGDQAFASGEAWMPGPIQLSSLKGHLPQEPTFAGPLLGGGASPKELIKWIDERMATQSQYDSSRLLLGVLKVACQHYGKLRSSGVNSANSAVEEDGPEAALAKLLAGAGGEQSPYAGMVNRNLGLRGVPSEQQLQATAVEVKKFLVCGKRKDALKCAQEGELWGIALVIARQLGEKFFCDTVTEMARRQFVSGSPLRTLSLLLAGQPAEVFAAPSPQSGNPMGGVVAASEQSEVGQGAMLDDWQENIAIMAANRTQGDERVMLHLGDRLWGVRGEVAAAHVCYLIADANLESYSGNARLCLIGADHCKNPRTFVTAEAIQRTEIYEHAKVLGNPQSVLISFQPYKLVYAEMLVECGKAGDSLKYCQTVLRTLKSAGMRSPEVEACKVLATNMEERLRVHLQDGHGSMLARGKLVNKIKGTMDWGISKLIGGPPPTAPATDSFGYRPLDNGDHHGGQSLRSSGGGGQRSGAQMVPSASIAASMERLPQEPNRGPARSQSEPDFGRNAKQGETDGNSGVSPRASGLRLAGLGRLGSSFLQRATGLWGSNKREAKLGDANKFYYDEKLKKWVEEGVDPTPDVAPLPPPPTTSSFMGSAPPQEETHAPPQAVTSKPGTPPLAPTSGNHYSNRRQAGGVRSRYVDTFNKGGSTTPAKSVMGSLMPPLMPGAGMMSTPANMFVPGPAPSSSFTDNNSDVGESVVGRSSRNGDAGTSQGLLSDTASSNANMDTGLGYPPTTYSTSPQVSSADNGLASLKAESADLSFHGGPPVFGGAHTRSSSWGGYPSSFQNPHTPGEEDAFGASFSGHDRLTRSEQMPHVSPMSVGQSGYGNFYLLNGSGANASLPLPHPLGVPSAGGENRDPNRQMMGQQFRGSQSVDSLTGEEMQEVEL</sequence>
<dbReference type="EnsemblPlants" id="Pp3c4_2860V3.3">
    <property type="protein sequence ID" value="Pp3c4_2860V3.3"/>
    <property type="gene ID" value="Pp3c4_2860"/>
</dbReference>
<evidence type="ECO:0000313" key="11">
    <source>
        <dbReference type="EMBL" id="PNR54796.1"/>
    </source>
</evidence>
<evidence type="ECO:0000313" key="14">
    <source>
        <dbReference type="Proteomes" id="UP000006727"/>
    </source>
</evidence>
<dbReference type="GO" id="GO:0007030">
    <property type="term" value="P:Golgi organization"/>
    <property type="evidence" value="ECO:0000318"/>
    <property type="project" value="GO_Central"/>
</dbReference>
<gene>
    <name evidence="13" type="primary">LOC112281266</name>
    <name evidence="12" type="synonym">LOC112281261</name>
    <name evidence="10" type="ORF">PHYPA_005688</name>
    <name evidence="11" type="ORF">PHYPA_005689</name>
</gene>
<keyword evidence="4 6" id="KW-0256">Endoplasmic reticulum</keyword>
<dbReference type="EMBL" id="ABEU02000004">
    <property type="protein sequence ID" value="PNR54795.1"/>
    <property type="molecule type" value="Genomic_DNA"/>
</dbReference>
<dbReference type="PANTHER" id="PTHR13402:SF6">
    <property type="entry name" value="SECRETORY 16, ISOFORM I"/>
    <property type="match status" value="1"/>
</dbReference>
<keyword evidence="6" id="KW-0653">Protein transport</keyword>
<dbReference type="Gramene" id="Pp3c4_2840V3.1">
    <property type="protein sequence ID" value="Pp3c4_2840V3.1"/>
    <property type="gene ID" value="Pp3c4_2840"/>
</dbReference>
<feature type="region of interest" description="Disordered" evidence="7">
    <location>
        <begin position="30"/>
        <end position="57"/>
    </location>
</feature>
<dbReference type="Gramene" id="Pp3c4_2860V3.3">
    <property type="protein sequence ID" value="Pp3c4_2860V3.3"/>
    <property type="gene ID" value="Pp3c4_2860"/>
</dbReference>
<comment type="similarity">
    <text evidence="2 6">Belongs to the SEC16 family.</text>
</comment>
<reference evidence="10 14" key="2">
    <citation type="journal article" date="2018" name="Plant J.">
        <title>The Physcomitrella patens chromosome-scale assembly reveals moss genome structure and evolution.</title>
        <authorList>
            <person name="Lang D."/>
            <person name="Ullrich K.K."/>
            <person name="Murat F."/>
            <person name="Fuchs J."/>
            <person name="Jenkins J."/>
            <person name="Haas F.B."/>
            <person name="Piednoel M."/>
            <person name="Gundlach H."/>
            <person name="Van Bel M."/>
            <person name="Meyberg R."/>
            <person name="Vives C."/>
            <person name="Morata J."/>
            <person name="Symeonidi A."/>
            <person name="Hiss M."/>
            <person name="Muchero W."/>
            <person name="Kamisugi Y."/>
            <person name="Saleh O."/>
            <person name="Blanc G."/>
            <person name="Decker E.L."/>
            <person name="van Gessel N."/>
            <person name="Grimwood J."/>
            <person name="Hayes R.D."/>
            <person name="Graham S.W."/>
            <person name="Gunter L.E."/>
            <person name="McDaniel S.F."/>
            <person name="Hoernstein S.N.W."/>
            <person name="Larsson A."/>
            <person name="Li F.W."/>
            <person name="Perroud P.F."/>
            <person name="Phillips J."/>
            <person name="Ranjan P."/>
            <person name="Rokshar D.S."/>
            <person name="Rothfels C.J."/>
            <person name="Schneider L."/>
            <person name="Shu S."/>
            <person name="Stevenson D.W."/>
            <person name="Thummler F."/>
            <person name="Tillich M."/>
            <person name="Villarreal Aguilar J.C."/>
            <person name="Widiez T."/>
            <person name="Wong G.K."/>
            <person name="Wymore A."/>
            <person name="Zhang Y."/>
            <person name="Zimmer A.D."/>
            <person name="Quatrano R.S."/>
            <person name="Mayer K.F.X."/>
            <person name="Goodstein D."/>
            <person name="Casacuberta J.M."/>
            <person name="Vandepoele K."/>
            <person name="Reski R."/>
            <person name="Cuming A.C."/>
            <person name="Tuskan G.A."/>
            <person name="Maumus F."/>
            <person name="Salse J."/>
            <person name="Schmutz J."/>
            <person name="Rensing S.A."/>
        </authorList>
    </citation>
    <scope>NUCLEOTIDE SEQUENCE [LARGE SCALE GENOMIC DNA]</scope>
    <source>
        <strain evidence="12 14">cv. Gransden 2004</strain>
    </source>
</reference>
<feature type="compositionally biased region" description="Polar residues" evidence="7">
    <location>
        <begin position="1330"/>
        <end position="1346"/>
    </location>
</feature>
<dbReference type="EMBL" id="ABEU02000004">
    <property type="protein sequence ID" value="PNR54796.1"/>
    <property type="molecule type" value="Genomic_DNA"/>
</dbReference>
<dbReference type="GO" id="GO:0015031">
    <property type="term" value="P:protein transport"/>
    <property type="evidence" value="ECO:0007669"/>
    <property type="project" value="UniProtKB-KW"/>
</dbReference>
<dbReference type="RefSeq" id="XP_024373344.1">
    <property type="nucleotide sequence ID" value="XM_024517576.2"/>
</dbReference>
<name>A0A2K1KLZ1_PHYPA</name>
<dbReference type="CDD" id="cd09233">
    <property type="entry name" value="ACE1-Sec16-like"/>
    <property type="match status" value="1"/>
</dbReference>
<evidence type="ECO:0000256" key="6">
    <source>
        <dbReference type="RuleBase" id="RU364101"/>
    </source>
</evidence>
<dbReference type="GO" id="GO:0012507">
    <property type="term" value="C:ER to Golgi transport vesicle membrane"/>
    <property type="evidence" value="ECO:0000318"/>
    <property type="project" value="GO_Central"/>
</dbReference>
<dbReference type="Pfam" id="PF12931">
    <property type="entry name" value="TPR_Sec16"/>
    <property type="match status" value="1"/>
</dbReference>
<protein>
    <recommendedName>
        <fullName evidence="6">Protein transport protein sec16</fullName>
    </recommendedName>
</protein>
<evidence type="ECO:0000313" key="13">
    <source>
        <dbReference type="EnsemblPlants" id="Pp3c4_2860V3.1"/>
    </source>
</evidence>
<feature type="region of interest" description="Disordered" evidence="7">
    <location>
        <begin position="1132"/>
        <end position="1193"/>
    </location>
</feature>
<feature type="compositionally biased region" description="Pro residues" evidence="7">
    <location>
        <begin position="1136"/>
        <end position="1145"/>
    </location>
</feature>
<dbReference type="PANTHER" id="PTHR13402">
    <property type="entry name" value="RGPR-RELATED"/>
    <property type="match status" value="1"/>
</dbReference>
<evidence type="ECO:0000256" key="4">
    <source>
        <dbReference type="ARBA" id="ARBA00022824"/>
    </source>
</evidence>
<feature type="domain" description="Sec16 Sec23-binding" evidence="8">
    <location>
        <begin position="699"/>
        <end position="989"/>
    </location>
</feature>
<proteinExistence type="inferred from homology"/>
<feature type="region of interest" description="Disordered" evidence="7">
    <location>
        <begin position="1399"/>
        <end position="1444"/>
    </location>
</feature>
<evidence type="ECO:0000256" key="5">
    <source>
        <dbReference type="ARBA" id="ARBA00022892"/>
    </source>
</evidence>
<accession>A0A2K1KLZ1</accession>
<dbReference type="EnsemblPlants" id="Pp3c4_2840V3.3">
    <property type="protein sequence ID" value="Pp3c4_2840V3.3"/>
    <property type="gene ID" value="Pp3c4_2840"/>
</dbReference>
<dbReference type="GeneID" id="112281266"/>
<dbReference type="GO" id="GO:0016192">
    <property type="term" value="P:vesicle-mediated transport"/>
    <property type="evidence" value="ECO:0007669"/>
    <property type="project" value="UniProtKB-KW"/>
</dbReference>
<feature type="compositionally biased region" description="Polar residues" evidence="7">
    <location>
        <begin position="1240"/>
        <end position="1282"/>
    </location>
</feature>
<dbReference type="Pfam" id="PF12932">
    <property type="entry name" value="Sec16"/>
    <property type="match status" value="1"/>
</dbReference>
<evidence type="ECO:0000259" key="9">
    <source>
        <dbReference type="Pfam" id="PF12932"/>
    </source>
</evidence>
<feature type="compositionally biased region" description="Basic and acidic residues" evidence="7">
    <location>
        <begin position="1059"/>
        <end position="1068"/>
    </location>
</feature>
<dbReference type="STRING" id="3218.A0A2K1KLZ1"/>
<dbReference type="InterPro" id="IPR024340">
    <property type="entry name" value="Sec16_CCD"/>
</dbReference>
<dbReference type="Gene3D" id="1.25.40.1030">
    <property type="match status" value="1"/>
</dbReference>
<evidence type="ECO:0000256" key="2">
    <source>
        <dbReference type="ARBA" id="ARBA00005927"/>
    </source>
</evidence>
<dbReference type="KEGG" id="ppp:112281266"/>
<dbReference type="Proteomes" id="UP000006727">
    <property type="component" value="Chromosome 4"/>
</dbReference>
<evidence type="ECO:0000256" key="3">
    <source>
        <dbReference type="ARBA" id="ARBA00022448"/>
    </source>
</evidence>
<evidence type="ECO:0000313" key="10">
    <source>
        <dbReference type="EMBL" id="PNR54795.1"/>
    </source>
</evidence>
<dbReference type="GO" id="GO:0070971">
    <property type="term" value="C:endoplasmic reticulum exit site"/>
    <property type="evidence" value="ECO:0000318"/>
    <property type="project" value="GO_Central"/>
</dbReference>
<feature type="compositionally biased region" description="Polar residues" evidence="7">
    <location>
        <begin position="1420"/>
        <end position="1433"/>
    </location>
</feature>
<evidence type="ECO:0000313" key="12">
    <source>
        <dbReference type="EnsemblPlants" id="Pp3c4_2840V3.1"/>
    </source>
</evidence>
<feature type="compositionally biased region" description="Polar residues" evidence="7">
    <location>
        <begin position="1178"/>
        <end position="1187"/>
    </location>
</feature>
<feature type="region of interest" description="Disordered" evidence="7">
    <location>
        <begin position="986"/>
        <end position="1080"/>
    </location>
</feature>
<dbReference type="GO" id="GO:0070973">
    <property type="term" value="P:protein localization to endoplasmic reticulum exit site"/>
    <property type="evidence" value="ECO:0000318"/>
    <property type="project" value="GO_Central"/>
</dbReference>
<reference evidence="10 14" key="1">
    <citation type="journal article" date="2008" name="Science">
        <title>The Physcomitrella genome reveals evolutionary insights into the conquest of land by plants.</title>
        <authorList>
            <person name="Rensing S."/>
            <person name="Lang D."/>
            <person name="Zimmer A."/>
            <person name="Terry A."/>
            <person name="Salamov A."/>
            <person name="Shapiro H."/>
            <person name="Nishiyama T."/>
            <person name="Perroud P.-F."/>
            <person name="Lindquist E."/>
            <person name="Kamisugi Y."/>
            <person name="Tanahashi T."/>
            <person name="Sakakibara K."/>
            <person name="Fujita T."/>
            <person name="Oishi K."/>
            <person name="Shin-I T."/>
            <person name="Kuroki Y."/>
            <person name="Toyoda A."/>
            <person name="Suzuki Y."/>
            <person name="Hashimoto A."/>
            <person name="Yamaguchi K."/>
            <person name="Sugano A."/>
            <person name="Kohara Y."/>
            <person name="Fujiyama A."/>
            <person name="Anterola A."/>
            <person name="Aoki S."/>
            <person name="Ashton N."/>
            <person name="Barbazuk W.B."/>
            <person name="Barker E."/>
            <person name="Bennetzen J."/>
            <person name="Bezanilla M."/>
            <person name="Blankenship R."/>
            <person name="Cho S.H."/>
            <person name="Dutcher S."/>
            <person name="Estelle M."/>
            <person name="Fawcett J.A."/>
            <person name="Gundlach H."/>
            <person name="Hanada K."/>
            <person name="Heyl A."/>
            <person name="Hicks K.A."/>
            <person name="Hugh J."/>
            <person name="Lohr M."/>
            <person name="Mayer K."/>
            <person name="Melkozernov A."/>
            <person name="Murata T."/>
            <person name="Nelson D."/>
            <person name="Pils B."/>
            <person name="Prigge M."/>
            <person name="Reiss B."/>
            <person name="Renner T."/>
            <person name="Rombauts S."/>
            <person name="Rushton P."/>
            <person name="Sanderfoot A."/>
            <person name="Schween G."/>
            <person name="Shiu S.-H."/>
            <person name="Stueber K."/>
            <person name="Theodoulou F.L."/>
            <person name="Tu H."/>
            <person name="Van de Peer Y."/>
            <person name="Verrier P.J."/>
            <person name="Waters E."/>
            <person name="Wood A."/>
            <person name="Yang L."/>
            <person name="Cove D."/>
            <person name="Cuming A."/>
            <person name="Hasebe M."/>
            <person name="Lucas S."/>
            <person name="Mishler D.B."/>
            <person name="Reski R."/>
            <person name="Grigoriev I."/>
            <person name="Quatrano R.S."/>
            <person name="Boore J.L."/>
        </authorList>
    </citation>
    <scope>NUCLEOTIDE SEQUENCE [LARGE SCALE GENOMIC DNA]</scope>
    <source>
        <strain evidence="12 14">cv. Gransden 2004</strain>
    </source>
</reference>
<reference evidence="12" key="3">
    <citation type="submission" date="2020-12" db="UniProtKB">
        <authorList>
            <consortium name="EnsemblPlants"/>
        </authorList>
    </citation>
    <scope>IDENTIFICATION</scope>
</reference>
<feature type="region of interest" description="Disordered" evidence="7">
    <location>
        <begin position="1237"/>
        <end position="1282"/>
    </location>
</feature>
<dbReference type="PaxDb" id="3218-PP1S480_1V6.1"/>
<evidence type="ECO:0000256" key="1">
    <source>
        <dbReference type="ARBA" id="ARBA00004240"/>
    </source>
</evidence>
<dbReference type="OrthoDB" id="8918678at2759"/>
<dbReference type="Gramene" id="Pp3c4_2840V3.3">
    <property type="protein sequence ID" value="Pp3c4_2840V3.3"/>
    <property type="gene ID" value="Pp3c4_2840"/>
</dbReference>
<keyword evidence="14" id="KW-1185">Reference proteome</keyword>
<dbReference type="FunCoup" id="A0A2K1KLZ1">
    <property type="interactions" value="2310"/>
</dbReference>
<dbReference type="InterPro" id="IPR024298">
    <property type="entry name" value="Sec16_Sec23-bd"/>
</dbReference>
<dbReference type="Gramene" id="Pp3c4_2860V3.1">
    <property type="protein sequence ID" value="Pp3c4_2860V3.1"/>
    <property type="gene ID" value="Pp3c4_2860"/>
</dbReference>
<keyword evidence="6" id="KW-0333">Golgi apparatus</keyword>
<keyword evidence="5 6" id="KW-0931">ER-Golgi transport</keyword>
<dbReference type="EnsemblPlants" id="Pp3c4_2860V3.1">
    <property type="protein sequence ID" value="Pp3c4_2860V3.1"/>
    <property type="gene ID" value="Pp3c4_2860"/>
</dbReference>
<organism evidence="10">
    <name type="scientific">Physcomitrium patens</name>
    <name type="common">Spreading-leaved earth moss</name>
    <name type="synonym">Physcomitrella patens</name>
    <dbReference type="NCBI Taxonomy" id="3218"/>
    <lineage>
        <taxon>Eukaryota</taxon>
        <taxon>Viridiplantae</taxon>
        <taxon>Streptophyta</taxon>
        <taxon>Embryophyta</taxon>
        <taxon>Bryophyta</taxon>
        <taxon>Bryophytina</taxon>
        <taxon>Bryopsida</taxon>
        <taxon>Funariidae</taxon>
        <taxon>Funariales</taxon>
        <taxon>Funariaceae</taxon>
        <taxon>Physcomitrium</taxon>
    </lineage>
</organism>
<evidence type="ECO:0000259" key="8">
    <source>
        <dbReference type="Pfam" id="PF12931"/>
    </source>
</evidence>
<comment type="subcellular location">
    <subcellularLocation>
        <location evidence="1">Endoplasmic reticulum</location>
    </subcellularLocation>
    <subcellularLocation>
        <location evidence="6">Golgi apparatus membrane</location>
    </subcellularLocation>
</comment>
<feature type="region of interest" description="Disordered" evidence="7">
    <location>
        <begin position="1328"/>
        <end position="1358"/>
    </location>
</feature>
<keyword evidence="3 6" id="KW-0813">Transport</keyword>
<feature type="domain" description="Sec16 central conserved" evidence="9">
    <location>
        <begin position="535"/>
        <end position="636"/>
    </location>
</feature>
<evidence type="ECO:0000256" key="7">
    <source>
        <dbReference type="SAM" id="MobiDB-lite"/>
    </source>
</evidence>
<keyword evidence="6" id="KW-0472">Membrane</keyword>
<dbReference type="GO" id="GO:0000139">
    <property type="term" value="C:Golgi membrane"/>
    <property type="evidence" value="ECO:0007669"/>
    <property type="project" value="UniProtKB-SubCell"/>
</dbReference>
<dbReference type="EnsemblPlants" id="Pp3c4_2840V3.1">
    <property type="protein sequence ID" value="Pp3c4_2840V3.1"/>
    <property type="gene ID" value="Pp3c4_2840"/>
</dbReference>